<organism evidence="1 2">
    <name type="scientific">Komagataeibacter swingsii</name>
    <dbReference type="NCBI Taxonomy" id="215220"/>
    <lineage>
        <taxon>Bacteria</taxon>
        <taxon>Pseudomonadati</taxon>
        <taxon>Pseudomonadota</taxon>
        <taxon>Alphaproteobacteria</taxon>
        <taxon>Acetobacterales</taxon>
        <taxon>Acetobacteraceae</taxon>
        <taxon>Komagataeibacter</taxon>
    </lineage>
</organism>
<dbReference type="Gene3D" id="3.50.50.60">
    <property type="entry name" value="FAD/NAD(P)-binding domain"/>
    <property type="match status" value="1"/>
</dbReference>
<protein>
    <submittedName>
        <fullName evidence="1">Uncharacterized protein</fullName>
    </submittedName>
</protein>
<comment type="caution">
    <text evidence="1">The sequence shown here is derived from an EMBL/GenBank/DDBJ whole genome shotgun (WGS) entry which is preliminary data.</text>
</comment>
<accession>A0A2V4RJP0</accession>
<gene>
    <name evidence="1" type="ORF">CFR76_12530</name>
</gene>
<dbReference type="Proteomes" id="UP000247371">
    <property type="component" value="Unassembled WGS sequence"/>
</dbReference>
<evidence type="ECO:0000313" key="1">
    <source>
        <dbReference type="EMBL" id="PYD68915.1"/>
    </source>
</evidence>
<sequence>MLECLAAPGWLACGNEAIAFDPLCGDGTAQAAREAILAAAVITAIMEYPDDPHAMETLLMHYRSMLLASMRRHLRFCAQFYSMGGNSPWWRTQISALATGFEWCSGQLAGLPQPRYELHGLRLVPRMVPA</sequence>
<dbReference type="InterPro" id="IPR036188">
    <property type="entry name" value="FAD/NAD-bd_sf"/>
</dbReference>
<evidence type="ECO:0000313" key="2">
    <source>
        <dbReference type="Proteomes" id="UP000247371"/>
    </source>
</evidence>
<dbReference type="AlphaFoldDB" id="A0A2V4RJP0"/>
<keyword evidence="2" id="KW-1185">Reference proteome</keyword>
<dbReference type="SUPFAM" id="SSF51905">
    <property type="entry name" value="FAD/NAD(P)-binding domain"/>
    <property type="match status" value="1"/>
</dbReference>
<proteinExistence type="predicted"/>
<dbReference type="EMBL" id="NKUB01000018">
    <property type="protein sequence ID" value="PYD68915.1"/>
    <property type="molecule type" value="Genomic_DNA"/>
</dbReference>
<name>A0A2V4RJP0_9PROT</name>
<reference evidence="1 2" key="1">
    <citation type="submission" date="2017-07" db="EMBL/GenBank/DDBJ databases">
        <title>A draft genome sequence of Komagataeibacter swingsii LMG 22125.</title>
        <authorList>
            <person name="Skraban J."/>
            <person name="Cleenwerck I."/>
            <person name="Vandamme P."/>
            <person name="Trcek J."/>
        </authorList>
    </citation>
    <scope>NUCLEOTIDE SEQUENCE [LARGE SCALE GENOMIC DNA]</scope>
    <source>
        <strain evidence="1 2">LMG 22125</strain>
    </source>
</reference>